<dbReference type="Pfam" id="PF12679">
    <property type="entry name" value="ABC2_membrane_2"/>
    <property type="match status" value="1"/>
</dbReference>
<proteinExistence type="predicted"/>
<dbReference type="GO" id="GO:0140359">
    <property type="term" value="F:ABC-type transporter activity"/>
    <property type="evidence" value="ECO:0007669"/>
    <property type="project" value="InterPro"/>
</dbReference>
<accession>A3VCT6</accession>
<protein>
    <submittedName>
        <fullName evidence="2">Nitrous oxide maturation protein NosY</fullName>
    </submittedName>
</protein>
<dbReference type="RefSeq" id="WP_008332242.1">
    <property type="nucleotide sequence ID" value="NZ_CH902578.1"/>
</dbReference>
<keyword evidence="1" id="KW-0472">Membrane</keyword>
<feature type="transmembrane region" description="Helical" evidence="1">
    <location>
        <begin position="21"/>
        <end position="39"/>
    </location>
</feature>
<dbReference type="STRING" id="314271.RB2654_12829"/>
<reference evidence="2 3" key="1">
    <citation type="journal article" date="2010" name="J. Bacteriol.">
        <title>Genome sequences of Pelagibaca bermudensis HTCC2601T and Maritimibacter alkaliphilus HTCC2654T, the type strains of two marine Roseobacter genera.</title>
        <authorList>
            <person name="Thrash J.C."/>
            <person name="Cho J.C."/>
            <person name="Ferriera S."/>
            <person name="Johnson J."/>
            <person name="Vergin K.L."/>
            <person name="Giovannoni S.J."/>
        </authorList>
    </citation>
    <scope>NUCLEOTIDE SEQUENCE [LARGE SCALE GENOMIC DNA]</scope>
    <source>
        <strain evidence="2 3">HTCC2654</strain>
    </source>
</reference>
<dbReference type="AlphaFoldDB" id="A3VCT6"/>
<keyword evidence="3" id="KW-1185">Reference proteome</keyword>
<feature type="transmembrane region" description="Helical" evidence="1">
    <location>
        <begin position="51"/>
        <end position="76"/>
    </location>
</feature>
<gene>
    <name evidence="2" type="ORF">RB2654_12829</name>
</gene>
<dbReference type="PANTHER" id="PTHR43471:SF1">
    <property type="entry name" value="ABC TRANSPORTER PERMEASE PROTEIN NOSY-RELATED"/>
    <property type="match status" value="1"/>
</dbReference>
<feature type="transmembrane region" description="Helical" evidence="1">
    <location>
        <begin position="106"/>
        <end position="129"/>
    </location>
</feature>
<dbReference type="eggNOG" id="COG1277">
    <property type="taxonomic scope" value="Bacteria"/>
</dbReference>
<keyword evidence="1" id="KW-0812">Transmembrane</keyword>
<evidence type="ECO:0000256" key="1">
    <source>
        <dbReference type="SAM" id="Phobius"/>
    </source>
</evidence>
<organism evidence="2 3">
    <name type="scientific">Maritimibacter alkaliphilus HTCC2654</name>
    <dbReference type="NCBI Taxonomy" id="314271"/>
    <lineage>
        <taxon>Bacteria</taxon>
        <taxon>Pseudomonadati</taxon>
        <taxon>Pseudomonadota</taxon>
        <taxon>Alphaproteobacteria</taxon>
        <taxon>Rhodobacterales</taxon>
        <taxon>Roseobacteraceae</taxon>
        <taxon>Maritimibacter</taxon>
    </lineage>
</organism>
<name>A3VCT6_9RHOB</name>
<comment type="caution">
    <text evidence="2">The sequence shown here is derived from an EMBL/GenBank/DDBJ whole genome shotgun (WGS) entry which is preliminary data.</text>
</comment>
<dbReference type="HOGENOM" id="CLU_071765_1_0_5"/>
<sequence>MTHRIATIFAQEFRLARRNHWVLLATLILTLFALALGFFGAGQGAGLKADVLTLTSASLATLSVYLIPLIALLMSYDAFAGEIERGALGLTFATPVRRWEVFAGKLLAQVVAVAVAVSLSFMLAGAALATAFGTSPEGLSAWARLVVSAVGLGAVFVAVGLMLSAFAARTARAAAAAIGTWLILVVLYDLALLGGIMASGDGAFATRVFPWLVVANPADAFRLYNLAALDAAPVAGIDGLARTLPFPPETGLAAIALWLMAALALGIYRTKRIVP</sequence>
<dbReference type="GO" id="GO:0005886">
    <property type="term" value="C:plasma membrane"/>
    <property type="evidence" value="ECO:0007669"/>
    <property type="project" value="UniProtKB-SubCell"/>
</dbReference>
<keyword evidence="1" id="KW-1133">Transmembrane helix</keyword>
<feature type="transmembrane region" description="Helical" evidence="1">
    <location>
        <begin position="175"/>
        <end position="198"/>
    </location>
</feature>
<dbReference type="Proteomes" id="UP000002931">
    <property type="component" value="Unassembled WGS sequence"/>
</dbReference>
<dbReference type="PANTHER" id="PTHR43471">
    <property type="entry name" value="ABC TRANSPORTER PERMEASE"/>
    <property type="match status" value="1"/>
</dbReference>
<feature type="transmembrane region" description="Helical" evidence="1">
    <location>
        <begin position="250"/>
        <end position="268"/>
    </location>
</feature>
<feature type="transmembrane region" description="Helical" evidence="1">
    <location>
        <begin position="141"/>
        <end position="163"/>
    </location>
</feature>
<dbReference type="EMBL" id="AAMT01000003">
    <property type="protein sequence ID" value="EAQ13957.1"/>
    <property type="molecule type" value="Genomic_DNA"/>
</dbReference>
<dbReference type="OrthoDB" id="9805862at2"/>
<evidence type="ECO:0000313" key="2">
    <source>
        <dbReference type="EMBL" id="EAQ13957.1"/>
    </source>
</evidence>
<evidence type="ECO:0000313" key="3">
    <source>
        <dbReference type="Proteomes" id="UP000002931"/>
    </source>
</evidence>